<keyword evidence="15" id="KW-1185">Reference proteome</keyword>
<dbReference type="Pfam" id="PF00175">
    <property type="entry name" value="NAD_binding_1"/>
    <property type="match status" value="1"/>
</dbReference>
<dbReference type="SUPFAM" id="SSF52343">
    <property type="entry name" value="Ferredoxin reductase-like, C-terminal NADP-linked domain"/>
    <property type="match status" value="1"/>
</dbReference>
<evidence type="ECO:0000256" key="12">
    <source>
        <dbReference type="PIRSR" id="PIRSR601834-1"/>
    </source>
</evidence>
<dbReference type="InterPro" id="IPR001433">
    <property type="entry name" value="OxRdtase_FAD/NAD-bd"/>
</dbReference>
<dbReference type="SUPFAM" id="SSF63380">
    <property type="entry name" value="Riboflavin synthase domain-like"/>
    <property type="match status" value="1"/>
</dbReference>
<comment type="subcellular location">
    <subcellularLocation>
        <location evidence="2">Mitochondrion outer membrane</location>
        <topology evidence="2">Single-pass membrane protein</topology>
    </subcellularLocation>
</comment>
<dbReference type="EMBL" id="JAACJN010000054">
    <property type="protein sequence ID" value="KAF5382257.1"/>
    <property type="molecule type" value="Genomic_DNA"/>
</dbReference>
<evidence type="ECO:0000256" key="6">
    <source>
        <dbReference type="ARBA" id="ARBA00022787"/>
    </source>
</evidence>
<feature type="binding site" evidence="12">
    <location>
        <position position="214"/>
    </location>
    <ligand>
        <name>FAD</name>
        <dbReference type="ChEBI" id="CHEBI:57692"/>
    </ligand>
</feature>
<feature type="binding site" evidence="12">
    <location>
        <position position="295"/>
    </location>
    <ligand>
        <name>FAD</name>
        <dbReference type="ChEBI" id="CHEBI:57692"/>
    </ligand>
</feature>
<protein>
    <recommendedName>
        <fullName evidence="4">cytochrome-b5 reductase</fullName>
        <ecNumber evidence="4">1.6.2.2</ecNumber>
    </recommendedName>
</protein>
<keyword evidence="7 12" id="KW-0274">FAD</keyword>
<feature type="binding site" evidence="12">
    <location>
        <position position="250"/>
    </location>
    <ligand>
        <name>FAD</name>
        <dbReference type="ChEBI" id="CHEBI:57692"/>
    </ligand>
</feature>
<dbReference type="InterPro" id="IPR017927">
    <property type="entry name" value="FAD-bd_FR_type"/>
</dbReference>
<feature type="binding site" evidence="12">
    <location>
        <position position="212"/>
    </location>
    <ligand>
        <name>FAD</name>
        <dbReference type="ChEBI" id="CHEBI:57692"/>
    </ligand>
</feature>
<dbReference type="PRINTS" id="PR00406">
    <property type="entry name" value="CYTB5RDTASE"/>
</dbReference>
<feature type="domain" description="FAD-binding FR-type" evidence="13">
    <location>
        <begin position="134"/>
        <end position="274"/>
    </location>
</feature>
<dbReference type="CDD" id="cd06183">
    <property type="entry name" value="cyt_b5_reduct_like"/>
    <property type="match status" value="1"/>
</dbReference>
<sequence>MPSYDPVACNAIDSAMKKNGLDFQSIAQQANLSEEEVEKLCTGKLHASQEQYDAIAHALGMVGDHDHDGVCLAKPVEPPSCEEDCDEEGDDHLAHHHHDSTDAIHLLHRHQHRHNEAVKNGKTIECHHGLNPPGTFTWLKLHNIKQYNADTARFDFAFEESHVKSPPKVSSTCVVVCPVEKAIYDDYASVKPREVDDPNVPKPKDDRPPVFRAYTPVTSTDAAGYISFVIKKQPEVTLKDGQWIRPGLMSNYIHEMEVGQRLGIMGYLQAAPSMVDYDSENYDAVTLIAGGVGITPIFQMIEHSLKSGHSHKTKMLLLYANSTEGDIVMREELDAFARDYPDKLQIVYILSSPPAGWTGETGRIGAELIEKYAPPPRDAIATGLKVKVYVAGPPAMLTALAGPRAGTRWEGFTGQGELTGALKDVGYTAEQVHKF</sequence>
<dbReference type="GO" id="GO:0090524">
    <property type="term" value="F:cytochrome-b5 reductase activity, acting on NADH"/>
    <property type="evidence" value="ECO:0007669"/>
    <property type="project" value="UniProtKB-EC"/>
</dbReference>
<feature type="binding site" evidence="12">
    <location>
        <position position="249"/>
    </location>
    <ligand>
        <name>FAD</name>
        <dbReference type="ChEBI" id="CHEBI:57692"/>
    </ligand>
</feature>
<evidence type="ECO:0000313" key="15">
    <source>
        <dbReference type="Proteomes" id="UP000518752"/>
    </source>
</evidence>
<dbReference type="OrthoDB" id="432685at2759"/>
<dbReference type="PANTHER" id="PTHR19370">
    <property type="entry name" value="NADH-CYTOCHROME B5 REDUCTASE"/>
    <property type="match status" value="1"/>
</dbReference>
<comment type="catalytic activity">
    <reaction evidence="11">
        <text>2 Fe(III)-[cytochrome b5] + NADH = 2 Fe(II)-[cytochrome b5] + NAD(+) + H(+)</text>
        <dbReference type="Rhea" id="RHEA:46680"/>
        <dbReference type="Rhea" id="RHEA-COMP:10438"/>
        <dbReference type="Rhea" id="RHEA-COMP:10439"/>
        <dbReference type="ChEBI" id="CHEBI:15378"/>
        <dbReference type="ChEBI" id="CHEBI:29033"/>
        <dbReference type="ChEBI" id="CHEBI:29034"/>
        <dbReference type="ChEBI" id="CHEBI:57540"/>
        <dbReference type="ChEBI" id="CHEBI:57945"/>
        <dbReference type="EC" id="1.6.2.2"/>
    </reaction>
</comment>
<organism evidence="14 15">
    <name type="scientific">Collybiopsis confluens</name>
    <dbReference type="NCBI Taxonomy" id="2823264"/>
    <lineage>
        <taxon>Eukaryota</taxon>
        <taxon>Fungi</taxon>
        <taxon>Dikarya</taxon>
        <taxon>Basidiomycota</taxon>
        <taxon>Agaricomycotina</taxon>
        <taxon>Agaricomycetes</taxon>
        <taxon>Agaricomycetidae</taxon>
        <taxon>Agaricales</taxon>
        <taxon>Marasmiineae</taxon>
        <taxon>Omphalotaceae</taxon>
        <taxon>Collybiopsis</taxon>
    </lineage>
</organism>
<dbReference type="PANTHER" id="PTHR19370:SF171">
    <property type="entry name" value="NADH-CYTOCHROME B5 REDUCTASE 2"/>
    <property type="match status" value="1"/>
</dbReference>
<feature type="binding site" evidence="12">
    <location>
        <position position="229"/>
    </location>
    <ligand>
        <name>FAD</name>
        <dbReference type="ChEBI" id="CHEBI:57692"/>
    </ligand>
</feature>
<keyword evidence="8" id="KW-0560">Oxidoreductase</keyword>
<gene>
    <name evidence="14" type="ORF">D9757_008947</name>
</gene>
<evidence type="ECO:0000256" key="11">
    <source>
        <dbReference type="ARBA" id="ARBA00047682"/>
    </source>
</evidence>
<dbReference type="AlphaFoldDB" id="A0A8H5HF93"/>
<keyword evidence="5 12" id="KW-0285">Flavoprotein</keyword>
<comment type="cofactor">
    <cofactor evidence="1 12">
        <name>FAD</name>
        <dbReference type="ChEBI" id="CHEBI:57692"/>
    </cofactor>
</comment>
<name>A0A8H5HF93_9AGAR</name>
<evidence type="ECO:0000256" key="7">
    <source>
        <dbReference type="ARBA" id="ARBA00022827"/>
    </source>
</evidence>
<dbReference type="PRINTS" id="PR00371">
    <property type="entry name" value="FPNCR"/>
</dbReference>
<accession>A0A8H5HF93</accession>
<dbReference type="InterPro" id="IPR017938">
    <property type="entry name" value="Riboflavin_synthase-like_b-brl"/>
</dbReference>
<dbReference type="Pfam" id="PF00970">
    <property type="entry name" value="FAD_binding_6"/>
    <property type="match status" value="1"/>
</dbReference>
<dbReference type="EC" id="1.6.2.2" evidence="4"/>
<keyword evidence="9" id="KW-0520">NAD</keyword>
<dbReference type="InterPro" id="IPR001709">
    <property type="entry name" value="Flavoprot_Pyr_Nucl_cyt_Rdtase"/>
</dbReference>
<dbReference type="InterPro" id="IPR008333">
    <property type="entry name" value="Cbr1-like_FAD-bd_dom"/>
</dbReference>
<evidence type="ECO:0000256" key="5">
    <source>
        <dbReference type="ARBA" id="ARBA00022630"/>
    </source>
</evidence>
<evidence type="ECO:0000256" key="2">
    <source>
        <dbReference type="ARBA" id="ARBA00004572"/>
    </source>
</evidence>
<evidence type="ECO:0000256" key="8">
    <source>
        <dbReference type="ARBA" id="ARBA00023002"/>
    </source>
</evidence>
<keyword evidence="6" id="KW-0472">Membrane</keyword>
<evidence type="ECO:0000256" key="3">
    <source>
        <dbReference type="ARBA" id="ARBA00006105"/>
    </source>
</evidence>
<reference evidence="14 15" key="1">
    <citation type="journal article" date="2020" name="ISME J.">
        <title>Uncovering the hidden diversity of litter-decomposition mechanisms in mushroom-forming fungi.</title>
        <authorList>
            <person name="Floudas D."/>
            <person name="Bentzer J."/>
            <person name="Ahren D."/>
            <person name="Johansson T."/>
            <person name="Persson P."/>
            <person name="Tunlid A."/>
        </authorList>
    </citation>
    <scope>NUCLEOTIDE SEQUENCE [LARGE SCALE GENOMIC DNA]</scope>
    <source>
        <strain evidence="14 15">CBS 406.79</strain>
    </source>
</reference>
<dbReference type="GO" id="GO:0005741">
    <property type="term" value="C:mitochondrial outer membrane"/>
    <property type="evidence" value="ECO:0007669"/>
    <property type="project" value="UniProtKB-SubCell"/>
</dbReference>
<dbReference type="Proteomes" id="UP000518752">
    <property type="component" value="Unassembled WGS sequence"/>
</dbReference>
<dbReference type="InterPro" id="IPR039261">
    <property type="entry name" value="FNR_nucleotide-bd"/>
</dbReference>
<dbReference type="InterPro" id="IPR010982">
    <property type="entry name" value="Lambda_DNA-bd_dom_sf"/>
</dbReference>
<feature type="binding site" evidence="12">
    <location>
        <position position="231"/>
    </location>
    <ligand>
        <name>FAD</name>
        <dbReference type="ChEBI" id="CHEBI:57692"/>
    </ligand>
</feature>
<dbReference type="GO" id="GO:0003677">
    <property type="term" value="F:DNA binding"/>
    <property type="evidence" value="ECO:0007669"/>
    <property type="project" value="InterPro"/>
</dbReference>
<keyword evidence="10" id="KW-0496">Mitochondrion</keyword>
<evidence type="ECO:0000256" key="4">
    <source>
        <dbReference type="ARBA" id="ARBA00012011"/>
    </source>
</evidence>
<dbReference type="FunFam" id="3.40.50.80:FF:000009">
    <property type="entry name" value="NADH-cytochrome b5 reductase"/>
    <property type="match status" value="1"/>
</dbReference>
<evidence type="ECO:0000259" key="13">
    <source>
        <dbReference type="PROSITE" id="PS51384"/>
    </source>
</evidence>
<comment type="similarity">
    <text evidence="3">Belongs to the flavoprotein pyridine nucleotide cytochrome reductase family.</text>
</comment>
<evidence type="ECO:0000256" key="9">
    <source>
        <dbReference type="ARBA" id="ARBA00023027"/>
    </source>
</evidence>
<dbReference type="Gene3D" id="3.40.50.80">
    <property type="entry name" value="Nucleotide-binding domain of ferredoxin-NADP reductase (FNR) module"/>
    <property type="match status" value="1"/>
</dbReference>
<keyword evidence="6" id="KW-1000">Mitochondrion outer membrane</keyword>
<comment type="caution">
    <text evidence="14">The sequence shown here is derived from an EMBL/GenBank/DDBJ whole genome shotgun (WGS) entry which is preliminary data.</text>
</comment>
<dbReference type="InterPro" id="IPR001834">
    <property type="entry name" value="CBR-like"/>
</dbReference>
<proteinExistence type="inferred from homology"/>
<evidence type="ECO:0000256" key="1">
    <source>
        <dbReference type="ARBA" id="ARBA00001974"/>
    </source>
</evidence>
<evidence type="ECO:0000256" key="10">
    <source>
        <dbReference type="ARBA" id="ARBA00023128"/>
    </source>
</evidence>
<dbReference type="Gene3D" id="2.40.30.10">
    <property type="entry name" value="Translation factors"/>
    <property type="match status" value="1"/>
</dbReference>
<dbReference type="SUPFAM" id="SSF47413">
    <property type="entry name" value="lambda repressor-like DNA-binding domains"/>
    <property type="match status" value="1"/>
</dbReference>
<dbReference type="PROSITE" id="PS51384">
    <property type="entry name" value="FAD_FR"/>
    <property type="match status" value="1"/>
</dbReference>
<evidence type="ECO:0000313" key="14">
    <source>
        <dbReference type="EMBL" id="KAF5382257.1"/>
    </source>
</evidence>